<reference evidence="1 2" key="1">
    <citation type="submission" date="2021-05" db="EMBL/GenBank/DDBJ databases">
        <title>The draft genome of Geobacter chapellei DSM 13688.</title>
        <authorList>
            <person name="Xu Z."/>
            <person name="Masuda Y."/>
            <person name="Itoh H."/>
            <person name="Senoo K."/>
        </authorList>
    </citation>
    <scope>NUCLEOTIDE SEQUENCE [LARGE SCALE GENOMIC DNA]</scope>
    <source>
        <strain evidence="1 2">DSM 13688</strain>
    </source>
</reference>
<dbReference type="RefSeq" id="WP_214300113.1">
    <property type="nucleotide sequence ID" value="NZ_JAHDYS010000013.1"/>
</dbReference>
<keyword evidence="2" id="KW-1185">Reference proteome</keyword>
<dbReference type="EMBL" id="JAHDYS010000013">
    <property type="protein sequence ID" value="MBT1072774.1"/>
    <property type="molecule type" value="Genomic_DNA"/>
</dbReference>
<protein>
    <submittedName>
        <fullName evidence="1">Uncharacterized protein</fullName>
    </submittedName>
</protein>
<proteinExistence type="predicted"/>
<comment type="caution">
    <text evidence="1">The sequence shown here is derived from an EMBL/GenBank/DDBJ whole genome shotgun (WGS) entry which is preliminary data.</text>
</comment>
<evidence type="ECO:0000313" key="2">
    <source>
        <dbReference type="Proteomes" id="UP000784128"/>
    </source>
</evidence>
<sequence>MRCLAQKTIHLLILLVIVLPTAVHAKELEIGMSIFAARKLLINKGWRPINIKDKILPNSELEKSFLNAHIIEVESCAMDMPSCIFNYKKGDKCLRLYTLGEEIKDMRVNYWTYDCADKNIKAQNKQPDSADKKEEMGKPFLDNGKPFIAIRKLLINKGWKPVNVHKSDDYKSNDMTSRLLIYNIIEVESCNIDMQNCIFNYKKGKVCLRLFTVGEEINDLNVNYWTFDCLDED</sequence>
<gene>
    <name evidence="1" type="ORF">KJB30_13340</name>
</gene>
<name>A0ABS5UAT1_9BACT</name>
<dbReference type="Proteomes" id="UP000784128">
    <property type="component" value="Unassembled WGS sequence"/>
</dbReference>
<evidence type="ECO:0000313" key="1">
    <source>
        <dbReference type="EMBL" id="MBT1072774.1"/>
    </source>
</evidence>
<accession>A0ABS5UAT1</accession>
<organism evidence="1 2">
    <name type="scientific">Pelotalea chapellei</name>
    <dbReference type="NCBI Taxonomy" id="44671"/>
    <lineage>
        <taxon>Bacteria</taxon>
        <taxon>Pseudomonadati</taxon>
        <taxon>Thermodesulfobacteriota</taxon>
        <taxon>Desulfuromonadia</taxon>
        <taxon>Geobacterales</taxon>
        <taxon>Geobacteraceae</taxon>
        <taxon>Pelotalea</taxon>
    </lineage>
</organism>